<dbReference type="Proteomes" id="UP000032180">
    <property type="component" value="Chromosome 6"/>
</dbReference>
<reference evidence="11" key="3">
    <citation type="submission" date="2015-04" db="UniProtKB">
        <authorList>
            <consortium name="EnsemblPlants"/>
        </authorList>
    </citation>
    <scope>IDENTIFICATION</scope>
</reference>
<dbReference type="Pfam" id="PF13639">
    <property type="entry name" value="zf-RING_2"/>
    <property type="match status" value="1"/>
</dbReference>
<keyword evidence="5" id="KW-0862">Zinc</keyword>
<dbReference type="Gramene" id="LPERR06G14310.1">
    <property type="protein sequence ID" value="LPERR06G14310.1"/>
    <property type="gene ID" value="LPERR06G14310"/>
</dbReference>
<dbReference type="PANTHER" id="PTHR14155:SF86">
    <property type="entry name" value="OS06G0534500 PROTEIN"/>
    <property type="match status" value="1"/>
</dbReference>
<dbReference type="STRING" id="77586.A0A0D9WQX5"/>
<comment type="similarity">
    <text evidence="6">Belongs to the RING-type zinc finger family. ATL subfamily.</text>
</comment>
<keyword evidence="4 7" id="KW-0863">Zinc-finger</keyword>
<dbReference type="PANTHER" id="PTHR14155">
    <property type="entry name" value="RING FINGER DOMAIN-CONTAINING"/>
    <property type="match status" value="1"/>
</dbReference>
<evidence type="ECO:0000256" key="4">
    <source>
        <dbReference type="ARBA" id="ARBA00022771"/>
    </source>
</evidence>
<keyword evidence="12" id="KW-1185">Reference proteome</keyword>
<accession>A0A0D9WQX5</accession>
<evidence type="ECO:0000256" key="1">
    <source>
        <dbReference type="ARBA" id="ARBA00000900"/>
    </source>
</evidence>
<feature type="compositionally biased region" description="Low complexity" evidence="8">
    <location>
        <begin position="181"/>
        <end position="195"/>
    </location>
</feature>
<dbReference type="GO" id="GO:0061630">
    <property type="term" value="F:ubiquitin protein ligase activity"/>
    <property type="evidence" value="ECO:0007669"/>
    <property type="project" value="UniProtKB-EC"/>
</dbReference>
<dbReference type="EnsemblPlants" id="LPERR06G14310.1">
    <property type="protein sequence ID" value="LPERR06G14310.1"/>
    <property type="gene ID" value="LPERR06G14310"/>
</dbReference>
<feature type="transmembrane region" description="Helical" evidence="9">
    <location>
        <begin position="12"/>
        <end position="33"/>
    </location>
</feature>
<evidence type="ECO:0000256" key="9">
    <source>
        <dbReference type="SAM" id="Phobius"/>
    </source>
</evidence>
<reference evidence="11 12" key="1">
    <citation type="submission" date="2012-08" db="EMBL/GenBank/DDBJ databases">
        <title>Oryza genome evolution.</title>
        <authorList>
            <person name="Wing R.A."/>
        </authorList>
    </citation>
    <scope>NUCLEOTIDE SEQUENCE</scope>
</reference>
<evidence type="ECO:0000256" key="7">
    <source>
        <dbReference type="PROSITE-ProRule" id="PRU00175"/>
    </source>
</evidence>
<keyword evidence="3" id="KW-0479">Metal-binding</keyword>
<organism evidence="11 12">
    <name type="scientific">Leersia perrieri</name>
    <dbReference type="NCBI Taxonomy" id="77586"/>
    <lineage>
        <taxon>Eukaryota</taxon>
        <taxon>Viridiplantae</taxon>
        <taxon>Streptophyta</taxon>
        <taxon>Embryophyta</taxon>
        <taxon>Tracheophyta</taxon>
        <taxon>Spermatophyta</taxon>
        <taxon>Magnoliopsida</taxon>
        <taxon>Liliopsida</taxon>
        <taxon>Poales</taxon>
        <taxon>Poaceae</taxon>
        <taxon>BOP clade</taxon>
        <taxon>Oryzoideae</taxon>
        <taxon>Oryzeae</taxon>
        <taxon>Oryzinae</taxon>
        <taxon>Leersia</taxon>
    </lineage>
</organism>
<name>A0A0D9WQX5_9ORYZ</name>
<dbReference type="SMART" id="SM00184">
    <property type="entry name" value="RING"/>
    <property type="match status" value="1"/>
</dbReference>
<dbReference type="InterPro" id="IPR013083">
    <property type="entry name" value="Znf_RING/FYVE/PHD"/>
</dbReference>
<keyword evidence="9" id="KW-0812">Transmembrane</keyword>
<dbReference type="PROSITE" id="PS50089">
    <property type="entry name" value="ZF_RING_2"/>
    <property type="match status" value="1"/>
</dbReference>
<evidence type="ECO:0000256" key="2">
    <source>
        <dbReference type="ARBA" id="ARBA00012483"/>
    </source>
</evidence>
<dbReference type="Gene3D" id="3.30.40.10">
    <property type="entry name" value="Zinc/RING finger domain, C3HC4 (zinc finger)"/>
    <property type="match status" value="1"/>
</dbReference>
<dbReference type="GO" id="GO:0008270">
    <property type="term" value="F:zinc ion binding"/>
    <property type="evidence" value="ECO:0007669"/>
    <property type="project" value="UniProtKB-KW"/>
</dbReference>
<evidence type="ECO:0000259" key="10">
    <source>
        <dbReference type="PROSITE" id="PS50089"/>
    </source>
</evidence>
<evidence type="ECO:0000256" key="6">
    <source>
        <dbReference type="ARBA" id="ARBA00024209"/>
    </source>
</evidence>
<dbReference type="SUPFAM" id="SSF57850">
    <property type="entry name" value="RING/U-box"/>
    <property type="match status" value="1"/>
</dbReference>
<evidence type="ECO:0000313" key="12">
    <source>
        <dbReference type="Proteomes" id="UP000032180"/>
    </source>
</evidence>
<evidence type="ECO:0000256" key="8">
    <source>
        <dbReference type="SAM" id="MobiDB-lite"/>
    </source>
</evidence>
<dbReference type="EC" id="2.3.2.27" evidence="2"/>
<sequence>MPGGGSASSTLQYTGIGAFIAIVGVVVLAVIYYSRSGSRTPNAAALPTQQNQQQQRGLGPDDVSVLPTFTYHATASPGGRRCGGLIGRSSSPAAAECCAVCLEELGEGAVVRMLPSCKHYFHATCVDVWLLSRASCPVCRGSPGQEKVRLGLASLSPPLPQLLRCPPSPPKEGSAANGGHSASRSQSPMRSPPSVRLDDLAGAGIEAADRSSPAMSPSPTRARTPESGARVSRSPSPVTTTATTTDLNAIEV</sequence>
<evidence type="ECO:0000256" key="5">
    <source>
        <dbReference type="ARBA" id="ARBA00022833"/>
    </source>
</evidence>
<dbReference type="InterPro" id="IPR053238">
    <property type="entry name" value="RING-H2_zinc_finger"/>
</dbReference>
<feature type="region of interest" description="Disordered" evidence="8">
    <location>
        <begin position="39"/>
        <end position="59"/>
    </location>
</feature>
<evidence type="ECO:0000313" key="11">
    <source>
        <dbReference type="EnsemblPlants" id="LPERR06G14310.1"/>
    </source>
</evidence>
<dbReference type="InterPro" id="IPR001841">
    <property type="entry name" value="Znf_RING"/>
</dbReference>
<feature type="domain" description="RING-type" evidence="10">
    <location>
        <begin position="98"/>
        <end position="140"/>
    </location>
</feature>
<feature type="region of interest" description="Disordered" evidence="8">
    <location>
        <begin position="159"/>
        <end position="252"/>
    </location>
</feature>
<proteinExistence type="inferred from homology"/>
<protein>
    <recommendedName>
        <fullName evidence="2">RING-type E3 ubiquitin transferase</fullName>
        <ecNumber evidence="2">2.3.2.27</ecNumber>
    </recommendedName>
</protein>
<dbReference type="eggNOG" id="KOG0800">
    <property type="taxonomic scope" value="Eukaryota"/>
</dbReference>
<dbReference type="HOGENOM" id="CLU_096632_0_0_1"/>
<evidence type="ECO:0000256" key="3">
    <source>
        <dbReference type="ARBA" id="ARBA00022723"/>
    </source>
</evidence>
<keyword evidence="9" id="KW-0472">Membrane</keyword>
<reference evidence="12" key="2">
    <citation type="submission" date="2013-12" db="EMBL/GenBank/DDBJ databases">
        <authorList>
            <person name="Yu Y."/>
            <person name="Lee S."/>
            <person name="de Baynast K."/>
            <person name="Wissotski M."/>
            <person name="Liu L."/>
            <person name="Talag J."/>
            <person name="Goicoechea J."/>
            <person name="Angelova A."/>
            <person name="Jetty R."/>
            <person name="Kudrna D."/>
            <person name="Golser W."/>
            <person name="Rivera L."/>
            <person name="Zhang J."/>
            <person name="Wing R."/>
        </authorList>
    </citation>
    <scope>NUCLEOTIDE SEQUENCE</scope>
</reference>
<dbReference type="CDD" id="cd16454">
    <property type="entry name" value="RING-H2_PA-TM-RING"/>
    <property type="match status" value="1"/>
</dbReference>
<dbReference type="AlphaFoldDB" id="A0A0D9WQX5"/>
<comment type="catalytic activity">
    <reaction evidence="1">
        <text>S-ubiquitinyl-[E2 ubiquitin-conjugating enzyme]-L-cysteine + [acceptor protein]-L-lysine = [E2 ubiquitin-conjugating enzyme]-L-cysteine + N(6)-ubiquitinyl-[acceptor protein]-L-lysine.</text>
        <dbReference type="EC" id="2.3.2.27"/>
    </reaction>
</comment>
<keyword evidence="9" id="KW-1133">Transmembrane helix</keyword>